<feature type="compositionally biased region" description="Basic and acidic residues" evidence="4">
    <location>
        <begin position="102"/>
        <end position="145"/>
    </location>
</feature>
<dbReference type="InterPro" id="IPR007889">
    <property type="entry name" value="HTH_Psq"/>
</dbReference>
<name>A0AAV4IP86_9GAST</name>
<dbReference type="Pfam" id="PF03221">
    <property type="entry name" value="HTH_Tnp_Tc5"/>
    <property type="match status" value="3"/>
</dbReference>
<dbReference type="InterPro" id="IPR009057">
    <property type="entry name" value="Homeodomain-like_sf"/>
</dbReference>
<dbReference type="Pfam" id="PF04218">
    <property type="entry name" value="CENP-B_N"/>
    <property type="match status" value="3"/>
</dbReference>
<evidence type="ECO:0000256" key="3">
    <source>
        <dbReference type="PROSITE-ProRule" id="PRU00320"/>
    </source>
</evidence>
<dbReference type="InterPro" id="IPR050863">
    <property type="entry name" value="CenT-Element_Derived"/>
</dbReference>
<feature type="DNA-binding region" description="H-T-H motif" evidence="3">
    <location>
        <begin position="541"/>
        <end position="561"/>
    </location>
</feature>
<gene>
    <name evidence="7" type="ORF">ElyMa_001337200</name>
</gene>
<evidence type="ECO:0000256" key="2">
    <source>
        <dbReference type="ARBA" id="ARBA00023242"/>
    </source>
</evidence>
<evidence type="ECO:0000259" key="6">
    <source>
        <dbReference type="PROSITE" id="PS51253"/>
    </source>
</evidence>
<comment type="subcellular location">
    <subcellularLocation>
        <location evidence="3">Nucleus</location>
    </subcellularLocation>
</comment>
<dbReference type="Gene3D" id="1.10.10.60">
    <property type="entry name" value="Homeodomain-like"/>
    <property type="match status" value="7"/>
</dbReference>
<dbReference type="GO" id="GO:0003677">
    <property type="term" value="F:DNA binding"/>
    <property type="evidence" value="ECO:0007669"/>
    <property type="project" value="UniProtKB-UniRule"/>
</dbReference>
<feature type="region of interest" description="Disordered" evidence="4">
    <location>
        <begin position="335"/>
        <end position="399"/>
    </location>
</feature>
<organism evidence="7 8">
    <name type="scientific">Elysia marginata</name>
    <dbReference type="NCBI Taxonomy" id="1093978"/>
    <lineage>
        <taxon>Eukaryota</taxon>
        <taxon>Metazoa</taxon>
        <taxon>Spiralia</taxon>
        <taxon>Lophotrochozoa</taxon>
        <taxon>Mollusca</taxon>
        <taxon>Gastropoda</taxon>
        <taxon>Heterobranchia</taxon>
        <taxon>Euthyneura</taxon>
        <taxon>Panpulmonata</taxon>
        <taxon>Sacoglossa</taxon>
        <taxon>Placobranchoidea</taxon>
        <taxon>Plakobranchidae</taxon>
        <taxon>Elysia</taxon>
    </lineage>
</organism>
<sequence>METSEPLEAVDYSQALSKNSQNDHLYNPTKQISQTSHDDGAAVGKDNEQAENSHFEKIKKQLQEIKHEIPKTKSPSSSYTNLNRSEGPLQVSDGEDFPISHTHPDRHSPDTLKQPEDGTHAECHTTADDSSLDLHGDPSKSRQHDNQPLLSLSMGDDKNQSNSDSAVGQSHHATAAERETQRNSSPSPKDDSQSNKMPTSQKSDVLHSTVSREEPIPESKTEEACQNSSHRKGQFASEHNSGEPNTKVEPTAVVKLEAEISSNEAAKEDGSEERGNQCNPHPQDAEKKKETVLRLLNIPAENSASITDEELKILTKYVFMSPGVSEKMSTIAAAAVEPDPSSTGGRRRHTTRNAIATRQTDTTGRNRPARLTSKRALRRPARQVSDSEKEQEEESGGEYTEKYVRLTLEEKLRVLKLKKDGLTNAKIAKKLGLTNSRVWRILQKKKELLAEAKQGKRKKRYRRTKKEMEASRRNTARSHQENDVHSDFEEGLKEELKEEGDEENSMDESGGKTKGFKTRKDLTLEDRKKVIETLEASKTKVKDLARRFGVSTSSISRIKKNKEVMKLKLATGDLCGSLRRWRDCKDPELDKVLTKWYRAFEEKHSTEENSGTVSVTNTLLKEKAHDLALIMGSHYFASDNWIHRWKNRHNIKSRLNLISDRETFQHMDASIDISLILDALGKQQFKMDEAKREALRQRKTKPEEFLICEHCGVLISSRRKRQDHQPGCPGALSRKDLTLHEKANVVKQLEEPGVTMVSLAKKYGVSTSAISRIHKSRVEILARVAEGGKSLAKRKRDRPSKEPEVERLLCDWYREQRDMGIHATGSAIRDKARDIARILGKDFWPSESWVFRWRHRHNMTGNPSELYDDEEEEEEEEAVQEVRVLDPATGELCSAQASGSATSNPSLTDPSINAGEAPVQPVKVKRPRLPKLIMCEKCGCVSSRKKNSRPVRIRHAKGCPDIRQRNEMTYEDRAKMVHALEEPGATLSSVARQFGVSVSSMSRIRQRKNEILSFTGSKGESKRIRSCKEPQIAEMLYQYYTEKKAVGIHINGPKLKERASMLAREMGREFKVSSGWLGRWRHRYNVFSTPKAPSERIRERDPAQTNKLRKKQQRRNKIPVEGEGHVMKLDAAAATMISSEYDGEGASVGGQIVIDEAIDPVPTSIPATAAGLQPMFLHRSFQTPWDLVTQQQQQQQQQQQPQTVGSWVKDLMPTAVASSMSDHDSVTYTYGEAPGAVLPKPLFHHPHPHASHPNMFEPFPSTAMGYHMALAPSLDASGNLMTRDFLKDDTDDAVVSAVKNTNNVAALSSSHQALSLPHPGHLPHPLLSHSQAQHASLPHPAQLPTSSSSSSHHHHHHHHHHQLGQPQSRQHLTSHHHHHHQQQQQQQQAVQLHGNHAAAASSSSTPTPEEDPEQQRHLMDALKIMSSFAASKSLGDHVQSALRTIEMTMKSNPRKSSSARSSYPSME</sequence>
<reference evidence="7 8" key="1">
    <citation type="journal article" date="2021" name="Elife">
        <title>Chloroplast acquisition without the gene transfer in kleptoplastic sea slugs, Plakobranchus ocellatus.</title>
        <authorList>
            <person name="Maeda T."/>
            <person name="Takahashi S."/>
            <person name="Yoshida T."/>
            <person name="Shimamura S."/>
            <person name="Takaki Y."/>
            <person name="Nagai Y."/>
            <person name="Toyoda A."/>
            <person name="Suzuki Y."/>
            <person name="Arimoto A."/>
            <person name="Ishii H."/>
            <person name="Satoh N."/>
            <person name="Nishiyama T."/>
            <person name="Hasebe M."/>
            <person name="Maruyama T."/>
            <person name="Minagawa J."/>
            <person name="Obokata J."/>
            <person name="Shigenobu S."/>
        </authorList>
    </citation>
    <scope>NUCLEOTIDE SEQUENCE [LARGE SCALE GENOMIC DNA]</scope>
</reference>
<dbReference type="EMBL" id="BMAT01002658">
    <property type="protein sequence ID" value="GFS11047.1"/>
    <property type="molecule type" value="Genomic_DNA"/>
</dbReference>
<feature type="compositionally biased region" description="Low complexity" evidence="4">
    <location>
        <begin position="1450"/>
        <end position="1467"/>
    </location>
</feature>
<feature type="compositionally biased region" description="Low complexity" evidence="4">
    <location>
        <begin position="1309"/>
        <end position="1330"/>
    </location>
</feature>
<dbReference type="PROSITE" id="PS50960">
    <property type="entry name" value="HTH_PSQ"/>
    <property type="match status" value="1"/>
</dbReference>
<dbReference type="Proteomes" id="UP000762676">
    <property type="component" value="Unassembled WGS sequence"/>
</dbReference>
<dbReference type="GO" id="GO:0005634">
    <property type="term" value="C:nucleus"/>
    <property type="evidence" value="ECO:0007669"/>
    <property type="project" value="UniProtKB-SubCell"/>
</dbReference>
<evidence type="ECO:0000256" key="1">
    <source>
        <dbReference type="ARBA" id="ARBA00023125"/>
    </source>
</evidence>
<feature type="compositionally biased region" description="Basic residues" evidence="4">
    <location>
        <begin position="1107"/>
        <end position="1117"/>
    </location>
</feature>
<feature type="region of interest" description="Disordered" evidence="4">
    <location>
        <begin position="453"/>
        <end position="517"/>
    </location>
</feature>
<feature type="compositionally biased region" description="Basic and acidic residues" evidence="4">
    <location>
        <begin position="36"/>
        <end position="71"/>
    </location>
</feature>
<feature type="compositionally biased region" description="Basic and acidic residues" evidence="4">
    <location>
        <begin position="1093"/>
        <end position="1102"/>
    </location>
</feature>
<feature type="compositionally biased region" description="Basic residues" evidence="4">
    <location>
        <begin position="1372"/>
        <end position="1381"/>
    </location>
</feature>
<keyword evidence="1 3" id="KW-0238">DNA-binding</keyword>
<feature type="compositionally biased region" description="Polar residues" evidence="4">
    <location>
        <begin position="160"/>
        <end position="172"/>
    </location>
</feature>
<feature type="region of interest" description="Disordered" evidence="4">
    <location>
        <begin position="1"/>
        <end position="290"/>
    </location>
</feature>
<feature type="compositionally biased region" description="Basic residues" evidence="4">
    <location>
        <begin position="372"/>
        <end position="381"/>
    </location>
</feature>
<feature type="compositionally biased region" description="Polar residues" evidence="4">
    <location>
        <begin position="194"/>
        <end position="209"/>
    </location>
</feature>
<feature type="compositionally biased region" description="Basic residues" evidence="4">
    <location>
        <begin position="1351"/>
        <end position="1362"/>
    </location>
</feature>
<feature type="region of interest" description="Disordered" evidence="4">
    <location>
        <begin position="1447"/>
        <end position="1467"/>
    </location>
</feature>
<keyword evidence="8" id="KW-1185">Reference proteome</keyword>
<dbReference type="InterPro" id="IPR006600">
    <property type="entry name" value="HTH_CenpB_DNA-bd_dom"/>
</dbReference>
<feature type="region of interest" description="Disordered" evidence="4">
    <location>
        <begin position="1309"/>
        <end position="1415"/>
    </location>
</feature>
<feature type="domain" description="HTH CENPB-type" evidence="6">
    <location>
        <begin position="577"/>
        <end position="655"/>
    </location>
</feature>
<feature type="compositionally biased region" description="Polar residues" evidence="4">
    <location>
        <begin position="73"/>
        <end position="84"/>
    </location>
</feature>
<dbReference type="PANTHER" id="PTHR19303">
    <property type="entry name" value="TRANSPOSON"/>
    <property type="match status" value="1"/>
</dbReference>
<protein>
    <submittedName>
        <fullName evidence="7">Tigger transposable element-derived protein</fullName>
    </submittedName>
</protein>
<evidence type="ECO:0000313" key="7">
    <source>
        <dbReference type="EMBL" id="GFS11047.1"/>
    </source>
</evidence>
<evidence type="ECO:0000259" key="5">
    <source>
        <dbReference type="PROSITE" id="PS50960"/>
    </source>
</evidence>
<keyword evidence="2 3" id="KW-0539">Nucleus</keyword>
<accession>A0AAV4IP86</accession>
<feature type="region of interest" description="Disordered" evidence="4">
    <location>
        <begin position="894"/>
        <end position="919"/>
    </location>
</feature>
<feature type="compositionally biased region" description="Basic residues" evidence="4">
    <location>
        <begin position="455"/>
        <end position="465"/>
    </location>
</feature>
<feature type="domain" description="HTH psq-type" evidence="5">
    <location>
        <begin position="513"/>
        <end position="565"/>
    </location>
</feature>
<feature type="compositionally biased region" description="Polar residues" evidence="4">
    <location>
        <begin position="895"/>
        <end position="911"/>
    </location>
</feature>
<dbReference type="PROSITE" id="PS51253">
    <property type="entry name" value="HTH_CENPB"/>
    <property type="match status" value="3"/>
</dbReference>
<feature type="compositionally biased region" description="Basic and acidic residues" evidence="4">
    <location>
        <begin position="210"/>
        <end position="223"/>
    </location>
</feature>
<evidence type="ECO:0000256" key="4">
    <source>
        <dbReference type="SAM" id="MobiDB-lite"/>
    </source>
</evidence>
<feature type="compositionally biased region" description="Polar residues" evidence="4">
    <location>
        <begin position="353"/>
        <end position="365"/>
    </location>
</feature>
<feature type="compositionally biased region" description="Polar residues" evidence="4">
    <location>
        <begin position="14"/>
        <end position="35"/>
    </location>
</feature>
<feature type="domain" description="HTH CENPB-type" evidence="6">
    <location>
        <begin position="793"/>
        <end position="863"/>
    </location>
</feature>
<feature type="domain" description="HTH CENPB-type" evidence="6">
    <location>
        <begin position="1020"/>
        <end position="1090"/>
    </location>
</feature>
<dbReference type="SUPFAM" id="SSF46689">
    <property type="entry name" value="Homeodomain-like"/>
    <property type="match status" value="7"/>
</dbReference>
<feature type="region of interest" description="Disordered" evidence="4">
    <location>
        <begin position="1091"/>
        <end position="1120"/>
    </location>
</feature>
<comment type="caution">
    <text evidence="7">The sequence shown here is derived from an EMBL/GenBank/DDBJ whole genome shotgun (WGS) entry which is preliminary data.</text>
</comment>
<proteinExistence type="predicted"/>
<evidence type="ECO:0000313" key="8">
    <source>
        <dbReference type="Proteomes" id="UP000762676"/>
    </source>
</evidence>
<dbReference type="SMART" id="SM00674">
    <property type="entry name" value="CENPB"/>
    <property type="match status" value="3"/>
</dbReference>
<feature type="compositionally biased region" description="Basic and acidic residues" evidence="4">
    <location>
        <begin position="265"/>
        <end position="275"/>
    </location>
</feature>
<dbReference type="PANTHER" id="PTHR19303:SF36">
    <property type="entry name" value="TIGGER TRANSPOSABLE ELEMENT-DERIVED PROTEIN 3"/>
    <property type="match status" value="1"/>
</dbReference>
<feature type="compositionally biased region" description="Basic and acidic residues" evidence="4">
    <location>
        <begin position="466"/>
        <end position="496"/>
    </location>
</feature>
<feature type="compositionally biased region" description="Acidic residues" evidence="4">
    <location>
        <begin position="497"/>
        <end position="506"/>
    </location>
</feature>